<protein>
    <submittedName>
        <fullName evidence="2">Aspartic proteinase oryzasin-1</fullName>
    </submittedName>
</protein>
<sequence>MAFLDLDSRKFQLKVQPQSGMTVSFVFLGVVNLIVVFFFCNIL</sequence>
<reference evidence="2" key="1">
    <citation type="submission" date="2014-09" db="EMBL/GenBank/DDBJ databases">
        <authorList>
            <person name="Magalhaes I.L.F."/>
            <person name="Oliveira U."/>
            <person name="Santos F.R."/>
            <person name="Vidigal T.H.D.A."/>
            <person name="Brescovit A.D."/>
            <person name="Santos A.J."/>
        </authorList>
    </citation>
    <scope>NUCLEOTIDE SEQUENCE</scope>
    <source>
        <tissue evidence="2">Shoot tissue taken approximately 20 cm above the soil surface</tissue>
    </source>
</reference>
<proteinExistence type="predicted"/>
<accession>A0A0A9DG02</accession>
<keyword evidence="1" id="KW-0472">Membrane</keyword>
<name>A0A0A9DG02_ARUDO</name>
<dbReference type="EMBL" id="GBRH01210371">
    <property type="protein sequence ID" value="JAD87524.1"/>
    <property type="molecule type" value="Transcribed_RNA"/>
</dbReference>
<dbReference type="AlphaFoldDB" id="A0A0A9DG02"/>
<keyword evidence="1" id="KW-1133">Transmembrane helix</keyword>
<feature type="transmembrane region" description="Helical" evidence="1">
    <location>
        <begin position="20"/>
        <end position="40"/>
    </location>
</feature>
<evidence type="ECO:0000313" key="2">
    <source>
        <dbReference type="EMBL" id="JAD87524.1"/>
    </source>
</evidence>
<reference evidence="2" key="2">
    <citation type="journal article" date="2015" name="Data Brief">
        <title>Shoot transcriptome of the giant reed, Arundo donax.</title>
        <authorList>
            <person name="Barrero R.A."/>
            <person name="Guerrero F.D."/>
            <person name="Moolhuijzen P."/>
            <person name="Goolsby J.A."/>
            <person name="Tidwell J."/>
            <person name="Bellgard S.E."/>
            <person name="Bellgard M.I."/>
        </authorList>
    </citation>
    <scope>NUCLEOTIDE SEQUENCE</scope>
    <source>
        <tissue evidence="2">Shoot tissue taken approximately 20 cm above the soil surface</tissue>
    </source>
</reference>
<keyword evidence="1" id="KW-0812">Transmembrane</keyword>
<organism evidence="2">
    <name type="scientific">Arundo donax</name>
    <name type="common">Giant reed</name>
    <name type="synonym">Donax arundinaceus</name>
    <dbReference type="NCBI Taxonomy" id="35708"/>
    <lineage>
        <taxon>Eukaryota</taxon>
        <taxon>Viridiplantae</taxon>
        <taxon>Streptophyta</taxon>
        <taxon>Embryophyta</taxon>
        <taxon>Tracheophyta</taxon>
        <taxon>Spermatophyta</taxon>
        <taxon>Magnoliopsida</taxon>
        <taxon>Liliopsida</taxon>
        <taxon>Poales</taxon>
        <taxon>Poaceae</taxon>
        <taxon>PACMAD clade</taxon>
        <taxon>Arundinoideae</taxon>
        <taxon>Arundineae</taxon>
        <taxon>Arundo</taxon>
    </lineage>
</organism>
<evidence type="ECO:0000256" key="1">
    <source>
        <dbReference type="SAM" id="Phobius"/>
    </source>
</evidence>